<feature type="region of interest" description="Disordered" evidence="1">
    <location>
        <begin position="480"/>
        <end position="508"/>
    </location>
</feature>
<gene>
    <name evidence="2" type="ORF">SCF082_LOCUS46815</name>
</gene>
<name>A0ABP0RLF2_9DINO</name>
<evidence type="ECO:0000313" key="3">
    <source>
        <dbReference type="Proteomes" id="UP001642464"/>
    </source>
</evidence>
<reference evidence="2 3" key="1">
    <citation type="submission" date="2024-02" db="EMBL/GenBank/DDBJ databases">
        <authorList>
            <person name="Chen Y."/>
            <person name="Shah S."/>
            <person name="Dougan E. K."/>
            <person name="Thang M."/>
            <person name="Chan C."/>
        </authorList>
    </citation>
    <scope>NUCLEOTIDE SEQUENCE [LARGE SCALE GENOMIC DNA]</scope>
</reference>
<protein>
    <submittedName>
        <fullName evidence="2">Ferredoxin-fold anticodon-binding domain-containing protein 1</fullName>
    </submittedName>
</protein>
<evidence type="ECO:0000313" key="2">
    <source>
        <dbReference type="EMBL" id="CAK9099986.1"/>
    </source>
</evidence>
<dbReference type="EMBL" id="CAXAMM010041562">
    <property type="protein sequence ID" value="CAK9099986.1"/>
    <property type="molecule type" value="Genomic_DNA"/>
</dbReference>
<accession>A0ABP0RLF2</accession>
<sequence>MSFAFSPIKALPFALEEERQAVVDVQDELQQGEAGELQESQAEDLLPEEAPPQGYLLTGTSFLFTWNIGVEDPHAVWLHFLQWRLQQAAGRFEAVRLPAIMEESLRSEDVDHVHIHEQREVCKRLTRVSLDPFACTTMAGHVVRPNAVADYLEAVGSSADGGSRGRGAAYRAACDRANFDVQTNKFGTQFTETDWPMQANFRVQAKWLYDLLAQGKLSRDQWLQYAADTTIGFSARKRNFEALGFGGDRRWTPQEALFVDDSVKHVESAADTCEVVRVQGNGMSFLELDAIEVNLFSGPSPEAVREWGGERGQTQLEGQTWALQADEAVMALKQQSSVPGVEPWVPPKAHRDWANDCGISGWYIKVWSFVKRLLLILEQKNRSPERKVIKALYGTLYGQRLQAAAQALTMNLPEAQWQSETPLPSFPGLAGSRSPSLRHREEKGLLGQPPYRRLSVQCTEGALVDAVAALTMNLPEAQWQSETPLPSFPGRAGSRSPSLRHRGEKGLLGQPPYRKLSVPCTEGALVDAVAGMAKIPAEQLRWVADQGQRCLEVLVQRPDFTPCFPATIRVPKEDWLRLCWCEDSAVEVSERGMEFDLEVLAMLQLNFRDRRQLALRPPLAMCQCLFFHDLRVVGEVAETKIMDIIYQVCGPEILLEAFELEEVDGVPEGQRHWRTGFWSARKAPRSAVVGTPWSELF</sequence>
<proteinExistence type="predicted"/>
<organism evidence="2 3">
    <name type="scientific">Durusdinium trenchii</name>
    <dbReference type="NCBI Taxonomy" id="1381693"/>
    <lineage>
        <taxon>Eukaryota</taxon>
        <taxon>Sar</taxon>
        <taxon>Alveolata</taxon>
        <taxon>Dinophyceae</taxon>
        <taxon>Suessiales</taxon>
        <taxon>Symbiodiniaceae</taxon>
        <taxon>Durusdinium</taxon>
    </lineage>
</organism>
<dbReference type="Proteomes" id="UP001642464">
    <property type="component" value="Unassembled WGS sequence"/>
</dbReference>
<comment type="caution">
    <text evidence="2">The sequence shown here is derived from an EMBL/GenBank/DDBJ whole genome shotgun (WGS) entry which is preliminary data.</text>
</comment>
<evidence type="ECO:0000256" key="1">
    <source>
        <dbReference type="SAM" id="MobiDB-lite"/>
    </source>
</evidence>
<keyword evidence="3" id="KW-1185">Reference proteome</keyword>